<evidence type="ECO:0000313" key="1">
    <source>
        <dbReference type="EMBL" id="MFB9686029.1"/>
    </source>
</evidence>
<sequence>MQVGVGERVSRDVLNRGGLPTRQLVDVVAGPRVEIVGSILGESTAELMRQDRGMMSSPNWLGRYHNGQREQVWQELRGLGSRVREPDWAYEAQLVCDEMARRARHNVELIVERLSEDGYRFHTNDDERAPVLGHIPPTPAAAAHADWLQQRFDTVPMTLLSWLRIVGDVWLVGTHPRWPASAAADPLVIELEGSRHAGDASIREYVEEEWAEWLDRRTEDPGAAGLFELPVAPDRLHKDNTSGGSPYGIVLPDDCADGLFAWESRMPFVSYLNWVFSNGGFPWPSGEQGQWELKLRLVGDMLPL</sequence>
<organism evidence="1 2">
    <name type="scientific">Amycolatopsis plumensis</name>
    <dbReference type="NCBI Taxonomy" id="236508"/>
    <lineage>
        <taxon>Bacteria</taxon>
        <taxon>Bacillati</taxon>
        <taxon>Actinomycetota</taxon>
        <taxon>Actinomycetes</taxon>
        <taxon>Pseudonocardiales</taxon>
        <taxon>Pseudonocardiaceae</taxon>
        <taxon>Amycolatopsis</taxon>
    </lineage>
</organism>
<reference evidence="1 2" key="1">
    <citation type="submission" date="2024-09" db="EMBL/GenBank/DDBJ databases">
        <authorList>
            <person name="Sun Q."/>
            <person name="Mori K."/>
        </authorList>
    </citation>
    <scope>NUCLEOTIDE SEQUENCE [LARGE SCALE GENOMIC DNA]</scope>
    <source>
        <strain evidence="1 2">JCM 13852</strain>
    </source>
</reference>
<keyword evidence="2" id="KW-1185">Reference proteome</keyword>
<evidence type="ECO:0000313" key="2">
    <source>
        <dbReference type="Proteomes" id="UP001589535"/>
    </source>
</evidence>
<gene>
    <name evidence="1" type="ORF">ACFFTO_17680</name>
</gene>
<comment type="caution">
    <text evidence="1">The sequence shown here is derived from an EMBL/GenBank/DDBJ whole genome shotgun (WGS) entry which is preliminary data.</text>
</comment>
<dbReference type="RefSeq" id="WP_378194540.1">
    <property type="nucleotide sequence ID" value="NZ_JBHMBK010000012.1"/>
</dbReference>
<name>A0ABV5U3S7_9PSEU</name>
<dbReference type="EMBL" id="JBHMBK010000012">
    <property type="protein sequence ID" value="MFB9686029.1"/>
    <property type="molecule type" value="Genomic_DNA"/>
</dbReference>
<protein>
    <submittedName>
        <fullName evidence="1">Uncharacterized protein</fullName>
    </submittedName>
</protein>
<dbReference type="Proteomes" id="UP001589535">
    <property type="component" value="Unassembled WGS sequence"/>
</dbReference>
<accession>A0ABV5U3S7</accession>
<proteinExistence type="predicted"/>